<accession>B4LD35</accession>
<name>B4LD35_DROVI</name>
<dbReference type="Gene3D" id="2.40.128.20">
    <property type="match status" value="1"/>
</dbReference>
<organism evidence="1 2">
    <name type="scientific">Drosophila virilis</name>
    <name type="common">Fruit fly</name>
    <dbReference type="NCBI Taxonomy" id="7244"/>
    <lineage>
        <taxon>Eukaryota</taxon>
        <taxon>Metazoa</taxon>
        <taxon>Ecdysozoa</taxon>
        <taxon>Arthropoda</taxon>
        <taxon>Hexapoda</taxon>
        <taxon>Insecta</taxon>
        <taxon>Pterygota</taxon>
        <taxon>Neoptera</taxon>
        <taxon>Endopterygota</taxon>
        <taxon>Diptera</taxon>
        <taxon>Brachycera</taxon>
        <taxon>Muscomorpha</taxon>
        <taxon>Ephydroidea</taxon>
        <taxon>Drosophilidae</taxon>
        <taxon>Drosophila</taxon>
    </lineage>
</organism>
<dbReference type="InParanoid" id="B4LD35"/>
<proteinExistence type="predicted"/>
<evidence type="ECO:0000313" key="2">
    <source>
        <dbReference type="Proteomes" id="UP000008792"/>
    </source>
</evidence>
<dbReference type="InterPro" id="IPR012674">
    <property type="entry name" value="Calycin"/>
</dbReference>
<dbReference type="eggNOG" id="ENOG502TDS6">
    <property type="taxonomic scope" value="Eukaryota"/>
</dbReference>
<dbReference type="KEGG" id="dvi:6623078"/>
<keyword evidence="2" id="KW-1185">Reference proteome</keyword>
<reference evidence="1 2" key="1">
    <citation type="journal article" date="2007" name="Nature">
        <title>Evolution of genes and genomes on the Drosophila phylogeny.</title>
        <authorList>
            <consortium name="Drosophila 12 Genomes Consortium"/>
            <person name="Clark A.G."/>
            <person name="Eisen M.B."/>
            <person name="Smith D.R."/>
            <person name="Bergman C.M."/>
            <person name="Oliver B."/>
            <person name="Markow T.A."/>
            <person name="Kaufman T.C."/>
            <person name="Kellis M."/>
            <person name="Gelbart W."/>
            <person name="Iyer V.N."/>
            <person name="Pollard D.A."/>
            <person name="Sackton T.B."/>
            <person name="Larracuente A.M."/>
            <person name="Singh N.D."/>
            <person name="Abad J.P."/>
            <person name="Abt D.N."/>
            <person name="Adryan B."/>
            <person name="Aguade M."/>
            <person name="Akashi H."/>
            <person name="Anderson W.W."/>
            <person name="Aquadro C.F."/>
            <person name="Ardell D.H."/>
            <person name="Arguello R."/>
            <person name="Artieri C.G."/>
            <person name="Barbash D.A."/>
            <person name="Barker D."/>
            <person name="Barsanti P."/>
            <person name="Batterham P."/>
            <person name="Batzoglou S."/>
            <person name="Begun D."/>
            <person name="Bhutkar A."/>
            <person name="Blanco E."/>
            <person name="Bosak S.A."/>
            <person name="Bradley R.K."/>
            <person name="Brand A.D."/>
            <person name="Brent M.R."/>
            <person name="Brooks A.N."/>
            <person name="Brown R.H."/>
            <person name="Butlin R.K."/>
            <person name="Caggese C."/>
            <person name="Calvi B.R."/>
            <person name="Bernardo de Carvalho A."/>
            <person name="Caspi A."/>
            <person name="Castrezana S."/>
            <person name="Celniker S.E."/>
            <person name="Chang J.L."/>
            <person name="Chapple C."/>
            <person name="Chatterji S."/>
            <person name="Chinwalla A."/>
            <person name="Civetta A."/>
            <person name="Clifton S.W."/>
            <person name="Comeron J.M."/>
            <person name="Costello J.C."/>
            <person name="Coyne J.A."/>
            <person name="Daub J."/>
            <person name="David R.G."/>
            <person name="Delcher A.L."/>
            <person name="Delehaunty K."/>
            <person name="Do C.B."/>
            <person name="Ebling H."/>
            <person name="Edwards K."/>
            <person name="Eickbush T."/>
            <person name="Evans J.D."/>
            <person name="Filipski A."/>
            <person name="Findeiss S."/>
            <person name="Freyhult E."/>
            <person name="Fulton L."/>
            <person name="Fulton R."/>
            <person name="Garcia A.C."/>
            <person name="Gardiner A."/>
            <person name="Garfield D.A."/>
            <person name="Garvin B.E."/>
            <person name="Gibson G."/>
            <person name="Gilbert D."/>
            <person name="Gnerre S."/>
            <person name="Godfrey J."/>
            <person name="Good R."/>
            <person name="Gotea V."/>
            <person name="Gravely B."/>
            <person name="Greenberg A.J."/>
            <person name="Griffiths-Jones S."/>
            <person name="Gross S."/>
            <person name="Guigo R."/>
            <person name="Gustafson E.A."/>
            <person name="Haerty W."/>
            <person name="Hahn M.W."/>
            <person name="Halligan D.L."/>
            <person name="Halpern A.L."/>
            <person name="Halter G.M."/>
            <person name="Han M.V."/>
            <person name="Heger A."/>
            <person name="Hillier L."/>
            <person name="Hinrichs A.S."/>
            <person name="Holmes I."/>
            <person name="Hoskins R.A."/>
            <person name="Hubisz M.J."/>
            <person name="Hultmark D."/>
            <person name="Huntley M.A."/>
            <person name="Jaffe D.B."/>
            <person name="Jagadeeshan S."/>
            <person name="Jeck W.R."/>
            <person name="Johnson J."/>
            <person name="Jones C.D."/>
            <person name="Jordan W.C."/>
            <person name="Karpen G.H."/>
            <person name="Kataoka E."/>
            <person name="Keightley P.D."/>
            <person name="Kheradpour P."/>
            <person name="Kirkness E.F."/>
            <person name="Koerich L.B."/>
            <person name="Kristiansen K."/>
            <person name="Kudrna D."/>
            <person name="Kulathinal R.J."/>
            <person name="Kumar S."/>
            <person name="Kwok R."/>
            <person name="Lander E."/>
            <person name="Langley C.H."/>
            <person name="Lapoint R."/>
            <person name="Lazzaro B.P."/>
            <person name="Lee S.J."/>
            <person name="Levesque L."/>
            <person name="Li R."/>
            <person name="Lin C.F."/>
            <person name="Lin M.F."/>
            <person name="Lindblad-Toh K."/>
            <person name="Llopart A."/>
            <person name="Long M."/>
            <person name="Low L."/>
            <person name="Lozovsky E."/>
            <person name="Lu J."/>
            <person name="Luo M."/>
            <person name="Machado C.A."/>
            <person name="Makalowski W."/>
            <person name="Marzo M."/>
            <person name="Matsuda M."/>
            <person name="Matzkin L."/>
            <person name="McAllister B."/>
            <person name="McBride C.S."/>
            <person name="McKernan B."/>
            <person name="McKernan K."/>
            <person name="Mendez-Lago M."/>
            <person name="Minx P."/>
            <person name="Mollenhauer M.U."/>
            <person name="Montooth K."/>
            <person name="Mount S.M."/>
            <person name="Mu X."/>
            <person name="Myers E."/>
            <person name="Negre B."/>
            <person name="Newfeld S."/>
            <person name="Nielsen R."/>
            <person name="Noor M.A."/>
            <person name="O'Grady P."/>
            <person name="Pachter L."/>
            <person name="Papaceit M."/>
            <person name="Parisi M.J."/>
            <person name="Parisi M."/>
            <person name="Parts L."/>
            <person name="Pedersen J.S."/>
            <person name="Pesole G."/>
            <person name="Phillippy A.M."/>
            <person name="Ponting C.P."/>
            <person name="Pop M."/>
            <person name="Porcelli D."/>
            <person name="Powell J.R."/>
            <person name="Prohaska S."/>
            <person name="Pruitt K."/>
            <person name="Puig M."/>
            <person name="Quesneville H."/>
            <person name="Ram K.R."/>
            <person name="Rand D."/>
            <person name="Rasmussen M.D."/>
            <person name="Reed L.K."/>
            <person name="Reenan R."/>
            <person name="Reily A."/>
            <person name="Remington K.A."/>
            <person name="Rieger T.T."/>
            <person name="Ritchie M.G."/>
            <person name="Robin C."/>
            <person name="Rogers Y.H."/>
            <person name="Rohde C."/>
            <person name="Rozas J."/>
            <person name="Rubenfield M.J."/>
            <person name="Ruiz A."/>
            <person name="Russo S."/>
            <person name="Salzberg S.L."/>
            <person name="Sanchez-Gracia A."/>
            <person name="Saranga D.J."/>
            <person name="Sato H."/>
            <person name="Schaeffer S.W."/>
            <person name="Schatz M.C."/>
            <person name="Schlenke T."/>
            <person name="Schwartz R."/>
            <person name="Segarra C."/>
            <person name="Singh R.S."/>
            <person name="Sirot L."/>
            <person name="Sirota M."/>
            <person name="Sisneros N.B."/>
            <person name="Smith C.D."/>
            <person name="Smith T.F."/>
            <person name="Spieth J."/>
            <person name="Stage D.E."/>
            <person name="Stark A."/>
            <person name="Stephan W."/>
            <person name="Strausberg R.L."/>
            <person name="Strempel S."/>
            <person name="Sturgill D."/>
            <person name="Sutton G."/>
            <person name="Sutton G.G."/>
            <person name="Tao W."/>
            <person name="Teichmann S."/>
            <person name="Tobari Y.N."/>
            <person name="Tomimura Y."/>
            <person name="Tsolas J.M."/>
            <person name="Valente V.L."/>
            <person name="Venter E."/>
            <person name="Venter J.C."/>
            <person name="Vicario S."/>
            <person name="Vieira F.G."/>
            <person name="Vilella A.J."/>
            <person name="Villasante A."/>
            <person name="Walenz B."/>
            <person name="Wang J."/>
            <person name="Wasserman M."/>
            <person name="Watts T."/>
            <person name="Wilson D."/>
            <person name="Wilson R.K."/>
            <person name="Wing R.A."/>
            <person name="Wolfner M.F."/>
            <person name="Wong A."/>
            <person name="Wong G.K."/>
            <person name="Wu C.I."/>
            <person name="Wu G."/>
            <person name="Yamamoto D."/>
            <person name="Yang H.P."/>
            <person name="Yang S.P."/>
            <person name="Yorke J.A."/>
            <person name="Yoshida K."/>
            <person name="Zdobnov E."/>
            <person name="Zhang P."/>
            <person name="Zhang Y."/>
            <person name="Zimin A.V."/>
            <person name="Baldwin J."/>
            <person name="Abdouelleil A."/>
            <person name="Abdulkadir J."/>
            <person name="Abebe A."/>
            <person name="Abera B."/>
            <person name="Abreu J."/>
            <person name="Acer S.C."/>
            <person name="Aftuck L."/>
            <person name="Alexander A."/>
            <person name="An P."/>
            <person name="Anderson E."/>
            <person name="Anderson S."/>
            <person name="Arachi H."/>
            <person name="Azer M."/>
            <person name="Bachantsang P."/>
            <person name="Barry A."/>
            <person name="Bayul T."/>
            <person name="Berlin A."/>
            <person name="Bessette D."/>
            <person name="Bloom T."/>
            <person name="Blye J."/>
            <person name="Boguslavskiy L."/>
            <person name="Bonnet C."/>
            <person name="Boukhgalter B."/>
            <person name="Bourzgui I."/>
            <person name="Brown A."/>
            <person name="Cahill P."/>
            <person name="Channer S."/>
            <person name="Cheshatsang Y."/>
            <person name="Chuda L."/>
            <person name="Citroen M."/>
            <person name="Collymore A."/>
            <person name="Cooke P."/>
            <person name="Costello M."/>
            <person name="D'Aco K."/>
            <person name="Daza R."/>
            <person name="De Haan G."/>
            <person name="DeGray S."/>
            <person name="DeMaso C."/>
            <person name="Dhargay N."/>
            <person name="Dooley K."/>
            <person name="Dooley E."/>
            <person name="Doricent M."/>
            <person name="Dorje P."/>
            <person name="Dorjee K."/>
            <person name="Dupes A."/>
            <person name="Elong R."/>
            <person name="Falk J."/>
            <person name="Farina A."/>
            <person name="Faro S."/>
            <person name="Ferguson D."/>
            <person name="Fisher S."/>
            <person name="Foley C.D."/>
            <person name="Franke A."/>
            <person name="Friedrich D."/>
            <person name="Gadbois L."/>
            <person name="Gearin G."/>
            <person name="Gearin C.R."/>
            <person name="Giannoukos G."/>
            <person name="Goode T."/>
            <person name="Graham J."/>
            <person name="Grandbois E."/>
            <person name="Grewal S."/>
            <person name="Gyaltsen K."/>
            <person name="Hafez N."/>
            <person name="Hagos B."/>
            <person name="Hall J."/>
            <person name="Henson C."/>
            <person name="Hollinger A."/>
            <person name="Honan T."/>
            <person name="Huard M.D."/>
            <person name="Hughes L."/>
            <person name="Hurhula B."/>
            <person name="Husby M.E."/>
            <person name="Kamat A."/>
            <person name="Kanga B."/>
            <person name="Kashin S."/>
            <person name="Khazanovich D."/>
            <person name="Kisner P."/>
            <person name="Lance K."/>
            <person name="Lara M."/>
            <person name="Lee W."/>
            <person name="Lennon N."/>
            <person name="Letendre F."/>
            <person name="LeVine R."/>
            <person name="Lipovsky A."/>
            <person name="Liu X."/>
            <person name="Liu J."/>
            <person name="Liu S."/>
            <person name="Lokyitsang T."/>
            <person name="Lokyitsang Y."/>
            <person name="Lubonja R."/>
            <person name="Lui A."/>
            <person name="MacDonald P."/>
            <person name="Magnisalis V."/>
            <person name="Maru K."/>
            <person name="Matthews C."/>
            <person name="McCusker W."/>
            <person name="McDonough S."/>
            <person name="Mehta T."/>
            <person name="Meldrim J."/>
            <person name="Meneus L."/>
            <person name="Mihai O."/>
            <person name="Mihalev A."/>
            <person name="Mihova T."/>
            <person name="Mittelman R."/>
            <person name="Mlenga V."/>
            <person name="Montmayeur A."/>
            <person name="Mulrain L."/>
            <person name="Navidi A."/>
            <person name="Naylor J."/>
            <person name="Negash T."/>
            <person name="Nguyen T."/>
            <person name="Nguyen N."/>
            <person name="Nicol R."/>
            <person name="Norbu C."/>
            <person name="Norbu N."/>
            <person name="Novod N."/>
            <person name="O'Neill B."/>
            <person name="Osman S."/>
            <person name="Markiewicz E."/>
            <person name="Oyono O.L."/>
            <person name="Patti C."/>
            <person name="Phunkhang P."/>
            <person name="Pierre F."/>
            <person name="Priest M."/>
            <person name="Raghuraman S."/>
            <person name="Rege F."/>
            <person name="Reyes R."/>
            <person name="Rise C."/>
            <person name="Rogov P."/>
            <person name="Ross K."/>
            <person name="Ryan E."/>
            <person name="Settipalli S."/>
            <person name="Shea T."/>
            <person name="Sherpa N."/>
            <person name="Shi L."/>
            <person name="Shih D."/>
            <person name="Sparrow T."/>
            <person name="Spaulding J."/>
            <person name="Stalker J."/>
            <person name="Stange-Thomann N."/>
            <person name="Stavropoulos S."/>
            <person name="Stone C."/>
            <person name="Strader C."/>
            <person name="Tesfaye S."/>
            <person name="Thomson T."/>
            <person name="Thoulutsang Y."/>
            <person name="Thoulutsang D."/>
            <person name="Topham K."/>
            <person name="Topping I."/>
            <person name="Tsamla T."/>
            <person name="Vassiliev H."/>
            <person name="Vo A."/>
            <person name="Wangchuk T."/>
            <person name="Wangdi T."/>
            <person name="Weiand M."/>
            <person name="Wilkinson J."/>
            <person name="Wilson A."/>
            <person name="Yadav S."/>
            <person name="Young G."/>
            <person name="Yu Q."/>
            <person name="Zembek L."/>
            <person name="Zhong D."/>
            <person name="Zimmer A."/>
            <person name="Zwirko Z."/>
            <person name="Jaffe D.B."/>
            <person name="Alvarez P."/>
            <person name="Brockman W."/>
            <person name="Butler J."/>
            <person name="Chin C."/>
            <person name="Gnerre S."/>
            <person name="Grabherr M."/>
            <person name="Kleber M."/>
            <person name="Mauceli E."/>
            <person name="MacCallum I."/>
        </authorList>
    </citation>
    <scope>NUCLEOTIDE SEQUENCE [LARGE SCALE GENOMIC DNA]</scope>
    <source>
        <strain evidence="2">Tucson 15010-1051.87</strain>
    </source>
</reference>
<dbReference type="SUPFAM" id="SSF50814">
    <property type="entry name" value="Lipocalins"/>
    <property type="match status" value="1"/>
</dbReference>
<dbReference type="OrthoDB" id="7817703at2759"/>
<protein>
    <submittedName>
        <fullName evidence="1">Uncharacterized protein, isoform C</fullName>
    </submittedName>
</protein>
<dbReference type="EMBL" id="CH940647">
    <property type="protein sequence ID" value="EDW69916.2"/>
    <property type="molecule type" value="Genomic_DNA"/>
</dbReference>
<dbReference type="AlphaFoldDB" id="B4LD35"/>
<sequence length="181" mass="21853">MERLICMKMEAMLTAYRSLRPSWYLFLWLMCASALVLGHAWRCSYKEFPVDDERIKSTWWIFASYPQSTNRCLFEELDLYWSRITWTDYDNFAVELHCSLPWFRPQKVIYTRAKEPSAQVLDQVENYLNSVDLSWRDFHLVNKSSCLNHTGEPIQRWHLSKYMHLDYNPHYVKPLVIDKNI</sequence>
<dbReference type="Proteomes" id="UP000008792">
    <property type="component" value="Unassembled WGS sequence"/>
</dbReference>
<evidence type="ECO:0000313" key="1">
    <source>
        <dbReference type="EMBL" id="EDW69916.2"/>
    </source>
</evidence>
<dbReference type="HOGENOM" id="CLU_1637209_0_0_1"/>
<gene>
    <name evidence="1" type="primary">Dvir\GJ13520</name>
    <name evidence="1" type="ORF">Dvir_GJ13520</name>
</gene>